<reference evidence="3" key="3">
    <citation type="submission" date="2025-09" db="UniProtKB">
        <authorList>
            <consortium name="Ensembl"/>
        </authorList>
    </citation>
    <scope>IDENTIFICATION</scope>
</reference>
<dbReference type="SUPFAM" id="SSF52540">
    <property type="entry name" value="P-loop containing nucleoside triphosphate hydrolases"/>
    <property type="match status" value="1"/>
</dbReference>
<evidence type="ECO:0000313" key="4">
    <source>
        <dbReference type="Proteomes" id="UP000233100"/>
    </source>
</evidence>
<dbReference type="PANTHER" id="PTHR24072">
    <property type="entry name" value="RHO FAMILY GTPASE"/>
    <property type="match status" value="1"/>
</dbReference>
<dbReference type="Pfam" id="PF00071">
    <property type="entry name" value="Ras"/>
    <property type="match status" value="1"/>
</dbReference>
<dbReference type="GO" id="GO:0005525">
    <property type="term" value="F:GTP binding"/>
    <property type="evidence" value="ECO:0007669"/>
    <property type="project" value="UniProtKB-KW"/>
</dbReference>
<dbReference type="GeneTree" id="ENSGT00940000159098"/>
<protein>
    <submittedName>
        <fullName evidence="3">Uncharacterized protein</fullName>
    </submittedName>
</protein>
<keyword evidence="2" id="KW-0342">GTP-binding</keyword>
<dbReference type="AlphaFoldDB" id="A0A7N9CHZ0"/>
<name>A0A7N9CHZ0_MACFA</name>
<keyword evidence="4" id="KW-1185">Reference proteome</keyword>
<proteinExistence type="predicted"/>
<organism evidence="3 4">
    <name type="scientific">Macaca fascicularis</name>
    <name type="common">Crab-eating macaque</name>
    <name type="synonym">Cynomolgus monkey</name>
    <dbReference type="NCBI Taxonomy" id="9541"/>
    <lineage>
        <taxon>Eukaryota</taxon>
        <taxon>Metazoa</taxon>
        <taxon>Chordata</taxon>
        <taxon>Craniata</taxon>
        <taxon>Vertebrata</taxon>
        <taxon>Euteleostomi</taxon>
        <taxon>Mammalia</taxon>
        <taxon>Eutheria</taxon>
        <taxon>Euarchontoglires</taxon>
        <taxon>Primates</taxon>
        <taxon>Haplorrhini</taxon>
        <taxon>Catarrhini</taxon>
        <taxon>Cercopithecidae</taxon>
        <taxon>Cercopithecinae</taxon>
        <taxon>Macaca</taxon>
    </lineage>
</organism>
<dbReference type="Proteomes" id="UP000233100">
    <property type="component" value="Chromosome 7"/>
</dbReference>
<dbReference type="InterPro" id="IPR027417">
    <property type="entry name" value="P-loop_NTPase"/>
</dbReference>
<dbReference type="InterPro" id="IPR001806">
    <property type="entry name" value="Small_GTPase"/>
</dbReference>
<reference evidence="3" key="2">
    <citation type="submission" date="2025-08" db="UniProtKB">
        <authorList>
            <consortium name="Ensembl"/>
        </authorList>
    </citation>
    <scope>IDENTIFICATION</scope>
</reference>
<accession>A0A7N9CHZ0</accession>
<dbReference type="GO" id="GO:0003924">
    <property type="term" value="F:GTPase activity"/>
    <property type="evidence" value="ECO:0007669"/>
    <property type="project" value="InterPro"/>
</dbReference>
<evidence type="ECO:0000313" key="3">
    <source>
        <dbReference type="Ensembl" id="ENSMFAP00000050158.1"/>
    </source>
</evidence>
<keyword evidence="1" id="KW-0547">Nucleotide-binding</keyword>
<evidence type="ECO:0000256" key="2">
    <source>
        <dbReference type="ARBA" id="ARBA00023134"/>
    </source>
</evidence>
<sequence length="112" mass="12824">PACYWSVQVEWLPELKEDCMPHCPYRVTGSEFDLKEDNKTLGRILSMEERSLSTESLLKLRKKMGSVCFVTCSAIPETSCKSVFEEAIAKIFQEKKKRKKRCSVGQSLCLIL</sequence>
<dbReference type="InterPro" id="IPR003578">
    <property type="entry name" value="Small_GTPase_Rho"/>
</dbReference>
<dbReference type="GO" id="GO:0007264">
    <property type="term" value="P:small GTPase-mediated signal transduction"/>
    <property type="evidence" value="ECO:0007669"/>
    <property type="project" value="InterPro"/>
</dbReference>
<reference evidence="3 4" key="1">
    <citation type="submission" date="2013-03" db="EMBL/GenBank/DDBJ databases">
        <authorList>
            <person name="Warren W."/>
            <person name="Wilson R.K."/>
        </authorList>
    </citation>
    <scope>NUCLEOTIDE SEQUENCE</scope>
</reference>
<dbReference type="Ensembl" id="ENSMFAT00000083230.1">
    <property type="protein sequence ID" value="ENSMFAP00000050158.1"/>
    <property type="gene ID" value="ENSMFAG00000057502.1"/>
</dbReference>
<evidence type="ECO:0000256" key="1">
    <source>
        <dbReference type="ARBA" id="ARBA00022741"/>
    </source>
</evidence>
<dbReference type="Gene3D" id="3.40.50.300">
    <property type="entry name" value="P-loop containing nucleotide triphosphate hydrolases"/>
    <property type="match status" value="1"/>
</dbReference>